<feature type="transmembrane region" description="Helical" evidence="1">
    <location>
        <begin position="165"/>
        <end position="182"/>
    </location>
</feature>
<keyword evidence="3" id="KW-1185">Reference proteome</keyword>
<name>A0ABQ7LBJ7_BRACM</name>
<dbReference type="EMBL" id="JADBGQ010000008">
    <property type="protein sequence ID" value="KAG5382964.1"/>
    <property type="molecule type" value="Genomic_DNA"/>
</dbReference>
<evidence type="ECO:0000313" key="3">
    <source>
        <dbReference type="Proteomes" id="UP000823674"/>
    </source>
</evidence>
<feature type="transmembrane region" description="Helical" evidence="1">
    <location>
        <begin position="284"/>
        <end position="302"/>
    </location>
</feature>
<feature type="transmembrane region" description="Helical" evidence="1">
    <location>
        <begin position="15"/>
        <end position="40"/>
    </location>
</feature>
<protein>
    <submittedName>
        <fullName evidence="2">Uncharacterized protein</fullName>
    </submittedName>
</protein>
<evidence type="ECO:0000256" key="1">
    <source>
        <dbReference type="SAM" id="Phobius"/>
    </source>
</evidence>
<accession>A0ABQ7LBJ7</accession>
<dbReference type="Proteomes" id="UP000823674">
    <property type="component" value="Chromosome A09"/>
</dbReference>
<comment type="caution">
    <text evidence="2">The sequence shown here is derived from an EMBL/GenBank/DDBJ whole genome shotgun (WGS) entry which is preliminary data.</text>
</comment>
<feature type="non-terminal residue" evidence="2">
    <location>
        <position position="344"/>
    </location>
</feature>
<reference evidence="2 3" key="1">
    <citation type="submission" date="2021-03" db="EMBL/GenBank/DDBJ databases">
        <authorList>
            <person name="King G.J."/>
            <person name="Bancroft I."/>
            <person name="Baten A."/>
            <person name="Bloomfield J."/>
            <person name="Borpatragohain P."/>
            <person name="He Z."/>
            <person name="Irish N."/>
            <person name="Irwin J."/>
            <person name="Liu K."/>
            <person name="Mauleon R.P."/>
            <person name="Moore J."/>
            <person name="Morris R."/>
            <person name="Ostergaard L."/>
            <person name="Wang B."/>
            <person name="Wells R."/>
        </authorList>
    </citation>
    <scope>NUCLEOTIDE SEQUENCE [LARGE SCALE GENOMIC DNA]</scope>
    <source>
        <strain evidence="2">R-o-18</strain>
        <tissue evidence="2">Leaf</tissue>
    </source>
</reference>
<keyword evidence="1" id="KW-1133">Transmembrane helix</keyword>
<organism evidence="2 3">
    <name type="scientific">Brassica rapa subsp. trilocularis</name>
    <dbReference type="NCBI Taxonomy" id="1813537"/>
    <lineage>
        <taxon>Eukaryota</taxon>
        <taxon>Viridiplantae</taxon>
        <taxon>Streptophyta</taxon>
        <taxon>Embryophyta</taxon>
        <taxon>Tracheophyta</taxon>
        <taxon>Spermatophyta</taxon>
        <taxon>Magnoliopsida</taxon>
        <taxon>eudicotyledons</taxon>
        <taxon>Gunneridae</taxon>
        <taxon>Pentapetalae</taxon>
        <taxon>rosids</taxon>
        <taxon>malvids</taxon>
        <taxon>Brassicales</taxon>
        <taxon>Brassicaceae</taxon>
        <taxon>Brassiceae</taxon>
        <taxon>Brassica</taxon>
    </lineage>
</organism>
<sequence length="344" mass="37216">MFLRSAAPPSVSAPVYLLLSFAFVSTSCVGYACLSVAAITGRVLRGSLIMARVHICAGSEAAVEEIGFPEFEDCSRVSVSFVCFVFSRNCLEFPFQGLGCPLPFLWHGCVRGPRLFLARRRSFYWFSVGEYVRGCGGLRFGLSESSCLCGVVLETVKFWSWRSPLNLCLGSVGVTVVLAISFPNKELSTTNGLSLCISVLSMEAVVIFCCGGTDVVVASYFSGEAAAIIRCGRSDVVVASYFSSKVAAFLRYGGTDVVVVSYFPGEAAVILRCGGSDVVVASYFSSKAAVFFVVAGLMWLYLRTFPERLREAATCLCHGWIDVVGVFYLLSRREGVLLAYRSKA</sequence>
<keyword evidence="1" id="KW-0812">Transmembrane</keyword>
<dbReference type="PROSITE" id="PS51257">
    <property type="entry name" value="PROKAR_LIPOPROTEIN"/>
    <property type="match status" value="1"/>
</dbReference>
<proteinExistence type="predicted"/>
<evidence type="ECO:0000313" key="2">
    <source>
        <dbReference type="EMBL" id="KAG5382964.1"/>
    </source>
</evidence>
<gene>
    <name evidence="2" type="primary">A09g503080.1_BraROA</name>
    <name evidence="2" type="ORF">IGI04_034434</name>
</gene>
<keyword evidence="1" id="KW-0472">Membrane</keyword>